<reference evidence="1 2" key="1">
    <citation type="journal article" date="2011" name="Stand. Genomic Sci.">
        <title>Complete genome sequence of the thermophilic sulfur-reducer Hippea maritima type strain (MH(2)).</title>
        <authorList>
            <person name="Huntemann M."/>
            <person name="Lu M."/>
            <person name="Nolan M."/>
            <person name="Lapidus A."/>
            <person name="Lucas S."/>
            <person name="Hammon N."/>
            <person name="Deshpande S."/>
            <person name="Cheng J.F."/>
            <person name="Tapia R."/>
            <person name="Han C."/>
            <person name="Goodwin L."/>
            <person name="Pitluck S."/>
            <person name="Liolios K."/>
            <person name="Pagani I."/>
            <person name="Ivanova N."/>
            <person name="Ovchinikova G."/>
            <person name="Pati A."/>
            <person name="Chen A."/>
            <person name="Palaniappan K."/>
            <person name="Land M."/>
            <person name="Hauser L."/>
            <person name="Jeffries C.D."/>
            <person name="Detter J.C."/>
            <person name="Brambilla E.M."/>
            <person name="Rohde M."/>
            <person name="Spring S."/>
            <person name="Goker M."/>
            <person name="Woyke T."/>
            <person name="Bristow J."/>
            <person name="Eisen J.A."/>
            <person name="Markowitz V."/>
            <person name="Hugenholtz P."/>
            <person name="Kyrpides N.C."/>
            <person name="Klenk H.P."/>
            <person name="Mavromatis K."/>
        </authorList>
    </citation>
    <scope>NUCLEOTIDE SEQUENCE [LARGE SCALE GENOMIC DNA]</scope>
    <source>
        <strain evidence="2">ATCC 700847 / DSM 10411 / MH2</strain>
    </source>
</reference>
<name>F2LV37_HIPMA</name>
<dbReference type="eggNOG" id="ENOG5032X1U">
    <property type="taxonomic scope" value="Bacteria"/>
</dbReference>
<dbReference type="EMBL" id="CP002606">
    <property type="protein sequence ID" value="AEA33621.1"/>
    <property type="molecule type" value="Genomic_DNA"/>
</dbReference>
<dbReference type="InterPro" id="IPR019106">
    <property type="entry name" value="T4SS_TrbC"/>
</dbReference>
<evidence type="ECO:0000313" key="1">
    <source>
        <dbReference type="EMBL" id="AEA33621.1"/>
    </source>
</evidence>
<keyword evidence="2" id="KW-1185">Reference proteome</keyword>
<sequence length="272" mass="31909">MGERMRRITILILTLLFFAGVGYASDNSSFKVSQIPEIQKQALKKYKHINTQNKYSKQMQEVGKQAYQTYTNNKKMQTMLNTYENNILSTKQFKAAFKKYAPGWFQKGKKRISFSRIGAHDKLFIFISSSMPMSEIRRYVQQVALINEPDVQIVIRGFVDGVKYLKPTIRFFYKAAKIDPNCEGLTNCKFYNVSIDVNPLPFRKYHIERVPAFVFDPNFQKITKTNINDNDSAYKLYGDVSLEYAIKVLYENSRYIRLKEFLDKLKSKAFYR</sequence>
<dbReference type="HOGENOM" id="CLU_1022213_0_0_7"/>
<protein>
    <submittedName>
        <fullName evidence="1">Type-F conjugative transfer system pilin assembly protein TrbC</fullName>
    </submittedName>
</protein>
<dbReference type="KEGG" id="hmr:Hipma_0651"/>
<accession>F2LV37</accession>
<reference evidence="2" key="2">
    <citation type="submission" date="2011-03" db="EMBL/GenBank/DDBJ databases">
        <title>The complete genome of Hippea maritima DSM 10411.</title>
        <authorList>
            <consortium name="US DOE Joint Genome Institute (JGI-PGF)"/>
            <person name="Lucas S."/>
            <person name="Copeland A."/>
            <person name="Lapidus A."/>
            <person name="Bruce D."/>
            <person name="Goodwin L."/>
            <person name="Pitluck S."/>
            <person name="Peters L."/>
            <person name="Kyrpides N."/>
            <person name="Mavromatis K."/>
            <person name="Pagani I."/>
            <person name="Ivanova N."/>
            <person name="Mikhailova N."/>
            <person name="Lu M."/>
            <person name="Detter J.C."/>
            <person name="Tapia R."/>
            <person name="Han C."/>
            <person name="Land M."/>
            <person name="Hauser L."/>
            <person name="Markowitz V."/>
            <person name="Cheng J.-F."/>
            <person name="Hugenholtz P."/>
            <person name="Woyke T."/>
            <person name="Wu D."/>
            <person name="Spring S."/>
            <person name="Schroeder M."/>
            <person name="Brambilla E."/>
            <person name="Klenk H.-P."/>
            <person name="Eisen J.A."/>
        </authorList>
    </citation>
    <scope>NUCLEOTIDE SEQUENCE [LARGE SCALE GENOMIC DNA]</scope>
    <source>
        <strain evidence="2">ATCC 700847 / DSM 10411 / MH2</strain>
    </source>
</reference>
<dbReference type="Proteomes" id="UP000008139">
    <property type="component" value="Chromosome"/>
</dbReference>
<organism evidence="1 2">
    <name type="scientific">Hippea maritima (strain ATCC 700847 / DSM 10411 / MH2)</name>
    <dbReference type="NCBI Taxonomy" id="760142"/>
    <lineage>
        <taxon>Bacteria</taxon>
        <taxon>Pseudomonadati</taxon>
        <taxon>Campylobacterota</taxon>
        <taxon>Desulfurellia</taxon>
        <taxon>Desulfurellales</taxon>
        <taxon>Hippeaceae</taxon>
        <taxon>Hippea</taxon>
    </lineage>
</organism>
<proteinExistence type="predicted"/>
<gene>
    <name evidence="1" type="ordered locus">Hipma_0651</name>
</gene>
<dbReference type="STRING" id="760142.Hipma_0651"/>
<evidence type="ECO:0000313" key="2">
    <source>
        <dbReference type="Proteomes" id="UP000008139"/>
    </source>
</evidence>
<dbReference type="RefSeq" id="WP_013681662.1">
    <property type="nucleotide sequence ID" value="NC_015318.1"/>
</dbReference>
<dbReference type="OrthoDB" id="5391856at2"/>
<dbReference type="AlphaFoldDB" id="F2LV37"/>
<dbReference type="InParanoid" id="F2LV37"/>
<dbReference type="Pfam" id="PF09673">
    <property type="entry name" value="TrbC_Ftype"/>
    <property type="match status" value="1"/>
</dbReference>